<evidence type="ECO:0000313" key="1">
    <source>
        <dbReference type="EMBL" id="KAK4076883.1"/>
    </source>
</evidence>
<reference evidence="1 2" key="1">
    <citation type="journal article" date="2024" name="Microbiol. Resour. Announc.">
        <title>Genome annotations for the ascomycete fungi Trichoderma harzianum, Trichoderma aggressivum, and Purpureocillium lilacinum.</title>
        <authorList>
            <person name="Beijen E.P.W."/>
            <person name="Ohm R.A."/>
        </authorList>
    </citation>
    <scope>NUCLEOTIDE SEQUENCE [LARGE SCALE GENOMIC DNA]</scope>
    <source>
        <strain evidence="1 2">CBS 150709</strain>
    </source>
</reference>
<protein>
    <submittedName>
        <fullName evidence="1">Uncharacterized protein</fullName>
    </submittedName>
</protein>
<name>A0ABR0BGV4_PURLI</name>
<organism evidence="1 2">
    <name type="scientific">Purpureocillium lilacinum</name>
    <name type="common">Paecilomyces lilacinus</name>
    <dbReference type="NCBI Taxonomy" id="33203"/>
    <lineage>
        <taxon>Eukaryota</taxon>
        <taxon>Fungi</taxon>
        <taxon>Dikarya</taxon>
        <taxon>Ascomycota</taxon>
        <taxon>Pezizomycotina</taxon>
        <taxon>Sordariomycetes</taxon>
        <taxon>Hypocreomycetidae</taxon>
        <taxon>Hypocreales</taxon>
        <taxon>Ophiocordycipitaceae</taxon>
        <taxon>Purpureocillium</taxon>
    </lineage>
</organism>
<dbReference type="Proteomes" id="UP001287286">
    <property type="component" value="Unassembled WGS sequence"/>
</dbReference>
<proteinExistence type="predicted"/>
<accession>A0ABR0BGV4</accession>
<dbReference type="EMBL" id="JAWRVI010000110">
    <property type="protein sequence ID" value="KAK4076883.1"/>
    <property type="molecule type" value="Genomic_DNA"/>
</dbReference>
<keyword evidence="2" id="KW-1185">Reference proteome</keyword>
<gene>
    <name evidence="1" type="ORF">Purlil1_12538</name>
</gene>
<comment type="caution">
    <text evidence="1">The sequence shown here is derived from an EMBL/GenBank/DDBJ whole genome shotgun (WGS) entry which is preliminary data.</text>
</comment>
<evidence type="ECO:0000313" key="2">
    <source>
        <dbReference type="Proteomes" id="UP001287286"/>
    </source>
</evidence>
<sequence length="120" mass="12860">MLTCQCEAAPATMKVDFADGWEGVMLDHTHLSETHEGIPLEYTITEHVVAKGPLGPIGGPKSGYCYGMMDENGALNGPVIPKLVGMVTGSATQAMAVSDKVIMLSENKDRFGRRCLLVHI</sequence>